<dbReference type="STRING" id="386415.NT01CX_1530"/>
<accession>A0PZ09</accession>
<dbReference type="SUPFAM" id="SSF53756">
    <property type="entry name" value="UDP-Glycosyltransferase/glycogen phosphorylase"/>
    <property type="match status" value="1"/>
</dbReference>
<dbReference type="PANTHER" id="PTHR12526:SF629">
    <property type="entry name" value="TEICHURONIC ACID BIOSYNTHESIS GLYCOSYLTRANSFERASE TUAH-RELATED"/>
    <property type="match status" value="1"/>
</dbReference>
<keyword evidence="4" id="KW-1185">Reference proteome</keyword>
<dbReference type="PANTHER" id="PTHR12526">
    <property type="entry name" value="GLYCOSYLTRANSFERASE"/>
    <property type="match status" value="1"/>
</dbReference>
<dbReference type="Gene3D" id="3.40.50.11010">
    <property type="match status" value="1"/>
</dbReference>
<reference evidence="3 4" key="1">
    <citation type="journal article" date="2006" name="Nat. Biotechnol.">
        <title>The genome and transcriptomes of the anti-tumor agent Clostridium novyi-NT.</title>
        <authorList>
            <person name="Bettegowda C."/>
            <person name="Huang X."/>
            <person name="Lin J."/>
            <person name="Cheong I."/>
            <person name="Kohli M."/>
            <person name="Szabo S.A."/>
            <person name="Zhang X."/>
            <person name="Diaz L.A. Jr."/>
            <person name="Velculescu V.E."/>
            <person name="Parmigiani G."/>
            <person name="Kinzler K.W."/>
            <person name="Vogelstein B."/>
            <person name="Zhou S."/>
        </authorList>
    </citation>
    <scope>NUCLEOTIDE SEQUENCE [LARGE SCALE GENOMIC DNA]</scope>
    <source>
        <strain evidence="3 4">NT</strain>
    </source>
</reference>
<dbReference type="EMBL" id="CP000382">
    <property type="protein sequence ID" value="ABK61759.1"/>
    <property type="molecule type" value="Genomic_DNA"/>
</dbReference>
<keyword evidence="1 3" id="KW-0328">Glycosyltransferase</keyword>
<sequence>MKKVIMAEYFDYNSVFKFGAHHYAKLFAENGYEVLWLLPVYNFISIFNNRETYNMRKSYNKNEFVEVDHNIYTYSPYSMVMYGSYPILKNKIFNKLSLKMTIPKIDNVLKKSGFDKVDILWITNPKYYYLKDMISYKKMIHRCGDDMEEFNKGFNSYIEFENKLIKESDITFVTSKNLMDKKSKIRKDLTYLPNGVDLSNFIRNQYILPKEFESNNNKKCIYVGAIDSWFDVDLVEHCVKKLSGVDFYIIGPEKISLEQLKKYNNIHVLGGRNYKDIPNYLYYSDVAIIPFKVNKLTDSVTPIKLYEYMSVGLNVVTTNFKEMNYIDSPAYVANNYNEFLNNIKMAIYNKENVHKNIYFAKENTWNNRFKFIEKIL</sequence>
<evidence type="ECO:0000313" key="4">
    <source>
        <dbReference type="Proteomes" id="UP000008220"/>
    </source>
</evidence>
<dbReference type="Proteomes" id="UP000008220">
    <property type="component" value="Chromosome"/>
</dbReference>
<dbReference type="Gene3D" id="3.40.50.2000">
    <property type="entry name" value="Glycogen Phosphorylase B"/>
    <property type="match status" value="1"/>
</dbReference>
<evidence type="ECO:0000256" key="1">
    <source>
        <dbReference type="ARBA" id="ARBA00022676"/>
    </source>
</evidence>
<dbReference type="eggNOG" id="COG0438">
    <property type="taxonomic scope" value="Bacteria"/>
</dbReference>
<dbReference type="CAZy" id="GT4">
    <property type="family name" value="Glycosyltransferase Family 4"/>
</dbReference>
<dbReference type="KEGG" id="cno:NT01CX_1530"/>
<dbReference type="GO" id="GO:0016757">
    <property type="term" value="F:glycosyltransferase activity"/>
    <property type="evidence" value="ECO:0007669"/>
    <property type="project" value="UniProtKB-KW"/>
</dbReference>
<dbReference type="AlphaFoldDB" id="A0PZ09"/>
<evidence type="ECO:0000256" key="2">
    <source>
        <dbReference type="ARBA" id="ARBA00022679"/>
    </source>
</evidence>
<proteinExistence type="predicted"/>
<dbReference type="HOGENOM" id="CLU_041132_3_0_9"/>
<dbReference type="Pfam" id="PF13692">
    <property type="entry name" value="Glyco_trans_1_4"/>
    <property type="match status" value="1"/>
</dbReference>
<dbReference type="RefSeq" id="WP_011721619.1">
    <property type="nucleotide sequence ID" value="NC_008593.1"/>
</dbReference>
<evidence type="ECO:0000313" key="3">
    <source>
        <dbReference type="EMBL" id="ABK61759.1"/>
    </source>
</evidence>
<protein>
    <submittedName>
        <fullName evidence="3">Glycosyltransferase, putative</fullName>
        <ecNumber evidence="3">2.4.1.-</ecNumber>
    </submittedName>
</protein>
<dbReference type="PATRIC" id="fig|386415.7.peg.637"/>
<gene>
    <name evidence="3" type="ordered locus">NT01CX_1530</name>
</gene>
<dbReference type="EC" id="2.4.1.-" evidence="3"/>
<name>A0PZ09_CLONN</name>
<organism evidence="3 4">
    <name type="scientific">Clostridium novyi (strain NT)</name>
    <dbReference type="NCBI Taxonomy" id="386415"/>
    <lineage>
        <taxon>Bacteria</taxon>
        <taxon>Bacillati</taxon>
        <taxon>Bacillota</taxon>
        <taxon>Clostridia</taxon>
        <taxon>Eubacteriales</taxon>
        <taxon>Clostridiaceae</taxon>
        <taxon>Clostridium</taxon>
    </lineage>
</organism>
<keyword evidence="2 3" id="KW-0808">Transferase</keyword>